<gene>
    <name evidence="1" type="ORF">ACFOUY_04975</name>
</gene>
<organism evidence="1 2">
    <name type="scientific">Pedobacter jamesrossensis</name>
    <dbReference type="NCBI Taxonomy" id="1908238"/>
    <lineage>
        <taxon>Bacteria</taxon>
        <taxon>Pseudomonadati</taxon>
        <taxon>Bacteroidota</taxon>
        <taxon>Sphingobacteriia</taxon>
        <taxon>Sphingobacteriales</taxon>
        <taxon>Sphingobacteriaceae</taxon>
        <taxon>Pedobacter</taxon>
    </lineage>
</organism>
<evidence type="ECO:0000313" key="2">
    <source>
        <dbReference type="Proteomes" id="UP001595792"/>
    </source>
</evidence>
<dbReference type="RefSeq" id="WP_378959369.1">
    <property type="nucleotide sequence ID" value="NZ_JBHRXC010000016.1"/>
</dbReference>
<reference evidence="2" key="1">
    <citation type="journal article" date="2019" name="Int. J. Syst. Evol. Microbiol.">
        <title>The Global Catalogue of Microorganisms (GCM) 10K type strain sequencing project: providing services to taxonomists for standard genome sequencing and annotation.</title>
        <authorList>
            <consortium name="The Broad Institute Genomics Platform"/>
            <consortium name="The Broad Institute Genome Sequencing Center for Infectious Disease"/>
            <person name="Wu L."/>
            <person name="Ma J."/>
        </authorList>
    </citation>
    <scope>NUCLEOTIDE SEQUENCE [LARGE SCALE GENOMIC DNA]</scope>
    <source>
        <strain evidence="2">CCM 8689</strain>
    </source>
</reference>
<dbReference type="EMBL" id="JBHSBY010000030">
    <property type="protein sequence ID" value="MFC4196039.1"/>
    <property type="molecule type" value="Genomic_DNA"/>
</dbReference>
<proteinExistence type="predicted"/>
<keyword evidence="2" id="KW-1185">Reference proteome</keyword>
<evidence type="ECO:0000313" key="1">
    <source>
        <dbReference type="EMBL" id="MFC4196039.1"/>
    </source>
</evidence>
<name>A0ABV8NGE9_9SPHI</name>
<dbReference type="Proteomes" id="UP001595792">
    <property type="component" value="Unassembled WGS sequence"/>
</dbReference>
<protein>
    <submittedName>
        <fullName evidence="1">Uncharacterized protein</fullName>
    </submittedName>
</protein>
<sequence>MTLKLSFFFILLLIKGITFAQLNGSYSHSFGVDAGTRTLTFEGQNFTDERTGHMNGIHGAGSFKLENSNLFLNYHLIKNNDSSLYKIDSKLSYSKYTKIFVKVFDEKIEMNGCSVALRDQDFNIILYTTTLNDGSTSLSVNKIEGVQYLTIDFIGYNQVVIPYRRLLGMENDIFVNFKPQKTVIIPAQVDILKIIKCDDKGVTLRKSNGEELLFIKSK</sequence>
<accession>A0ABV8NGE9</accession>
<comment type="caution">
    <text evidence="1">The sequence shown here is derived from an EMBL/GenBank/DDBJ whole genome shotgun (WGS) entry which is preliminary data.</text>
</comment>